<proteinExistence type="inferred from homology"/>
<feature type="domain" description="Big-1" evidence="2">
    <location>
        <begin position="144"/>
        <end position="235"/>
    </location>
</feature>
<evidence type="ECO:0000256" key="1">
    <source>
        <dbReference type="ARBA" id="ARBA00010116"/>
    </source>
</evidence>
<feature type="domain" description="Big-1" evidence="2">
    <location>
        <begin position="1"/>
        <end position="33"/>
    </location>
</feature>
<organism evidence="3 4">
    <name type="scientific">Martelella alba</name>
    <dbReference type="NCBI Taxonomy" id="2590451"/>
    <lineage>
        <taxon>Bacteria</taxon>
        <taxon>Pseudomonadati</taxon>
        <taxon>Pseudomonadota</taxon>
        <taxon>Alphaproteobacteria</taxon>
        <taxon>Hyphomicrobiales</taxon>
        <taxon>Aurantimonadaceae</taxon>
        <taxon>Martelella</taxon>
    </lineage>
</organism>
<dbReference type="Proteomes" id="UP000305202">
    <property type="component" value="Unassembled WGS sequence"/>
</dbReference>
<dbReference type="SUPFAM" id="SSF49373">
    <property type="entry name" value="Invasin/intimin cell-adhesion fragments"/>
    <property type="match status" value="5"/>
</dbReference>
<comment type="caution">
    <text evidence="3">The sequence shown here is derived from an EMBL/GenBank/DDBJ whole genome shotgun (WGS) entry which is preliminary data.</text>
</comment>
<dbReference type="SMART" id="SM00634">
    <property type="entry name" value="BID_1"/>
    <property type="match status" value="5"/>
</dbReference>
<name>A0ABY2SHM2_9HYPH</name>
<dbReference type="PROSITE" id="PS51127">
    <property type="entry name" value="BIG1"/>
    <property type="match status" value="5"/>
</dbReference>
<dbReference type="InterPro" id="IPR008964">
    <property type="entry name" value="Invasin/intimin_cell_adhesion"/>
</dbReference>
<dbReference type="Gene3D" id="2.60.40.10">
    <property type="entry name" value="Immunoglobulins"/>
    <property type="match status" value="5"/>
</dbReference>
<feature type="non-terminal residue" evidence="3">
    <location>
        <position position="1"/>
    </location>
</feature>
<dbReference type="PANTHER" id="PTHR39576:SF2">
    <property type="entry name" value="ATTACHING AND EFFACING PROTEIN HOMOLOG-RELATED"/>
    <property type="match status" value="1"/>
</dbReference>
<sequence>VATATLTNTVVGISAVTATLSNSSSQTVDTSFVGDTATAHIAEGNLTVTANNALANGTAANAVRAVVTDAQGNLLAGQTVTFTATNGAIITTVIGVTGADGVATATLTNTTAGVSAVTATLSNSNNRTVDTTFVADAGTAQIADGNLTVTANNALANGTAANAVRAVVTDAQGNPLAGQTVAFTATNGATVTTVIGTTGADGVATATLTNTTAGVSAVTATLTNGNNKTVDTTFVADASTAQIASGNLTVTADNALANGTAVNAVRAVVTDAQGNPLAGQTVTFTATNGATVTTVIGTTGADGVATATLTNTAAGISAVTAALTNGNSASVDTTFVLDTTTATITEANLTVTVNNAASDGVAQNQVRAVVTNALGQVLPNQVVTFSATNGATVLNVTVTTDENGVAIANLTSTTAGVSVVTATLANNAARSVNVNFGANAFLASITLTEDDATANGLETNVVRVKVVDANGQPAANVVVDLTADNSVGTFHVVTPAGTATNAAGEIDIAYTYTRAFATPITVVATLPETGQTLTGSGGSFTIPTVKLTNPTIGVSNALPITATMTLLTARGAPLANTLLNVSVKRYVASSLADMPFITAASPVTTDSQGQAQLSATSTVSEDRLVFVLAAPGINEGQGEVNTIFDSDVTLQFY</sequence>
<reference evidence="3 4" key="1">
    <citation type="submission" date="2019-04" db="EMBL/GenBank/DDBJ databases">
        <authorList>
            <person name="Li M."/>
            <person name="Gao C."/>
        </authorList>
    </citation>
    <scope>NUCLEOTIDE SEQUENCE [LARGE SCALE GENOMIC DNA]</scope>
    <source>
        <strain evidence="3 4">BGMRC 2031</strain>
    </source>
</reference>
<keyword evidence="4" id="KW-1185">Reference proteome</keyword>
<accession>A0ABY2SHM2</accession>
<feature type="domain" description="Big-1" evidence="2">
    <location>
        <begin position="43"/>
        <end position="134"/>
    </location>
</feature>
<feature type="domain" description="Big-1" evidence="2">
    <location>
        <begin position="346"/>
        <end position="437"/>
    </location>
</feature>
<evidence type="ECO:0000313" key="4">
    <source>
        <dbReference type="Proteomes" id="UP000305202"/>
    </source>
</evidence>
<dbReference type="Pfam" id="PF02369">
    <property type="entry name" value="Big_1"/>
    <property type="match status" value="5"/>
</dbReference>
<feature type="domain" description="Big-1" evidence="2">
    <location>
        <begin position="245"/>
        <end position="336"/>
    </location>
</feature>
<dbReference type="InterPro" id="IPR051715">
    <property type="entry name" value="Intimin-Invasin_domain"/>
</dbReference>
<gene>
    <name evidence="3" type="ORF">FCN80_16125</name>
</gene>
<protein>
    <submittedName>
        <fullName evidence="3">Invasin</fullName>
    </submittedName>
</protein>
<dbReference type="EMBL" id="SZPQ01000024">
    <property type="protein sequence ID" value="TKI04848.1"/>
    <property type="molecule type" value="Genomic_DNA"/>
</dbReference>
<dbReference type="InterPro" id="IPR003344">
    <property type="entry name" value="Big_1_dom"/>
</dbReference>
<comment type="similarity">
    <text evidence="1">Belongs to the intimin/invasin family.</text>
</comment>
<evidence type="ECO:0000313" key="3">
    <source>
        <dbReference type="EMBL" id="TKI04848.1"/>
    </source>
</evidence>
<dbReference type="RefSeq" id="WP_170975421.1">
    <property type="nucleotide sequence ID" value="NZ_SZPQ01000024.1"/>
</dbReference>
<evidence type="ECO:0000259" key="2">
    <source>
        <dbReference type="PROSITE" id="PS51127"/>
    </source>
</evidence>
<dbReference type="InterPro" id="IPR013783">
    <property type="entry name" value="Ig-like_fold"/>
</dbReference>
<dbReference type="PANTHER" id="PTHR39576">
    <property type="entry name" value="ATTACHING AND EFFACING PROTEIN HOMOLOG-RELATED-RELATED"/>
    <property type="match status" value="1"/>
</dbReference>